<evidence type="ECO:0000313" key="1">
    <source>
        <dbReference type="EMBL" id="KAI4365335.1"/>
    </source>
</evidence>
<evidence type="ECO:0000313" key="2">
    <source>
        <dbReference type="Proteomes" id="UP001057402"/>
    </source>
</evidence>
<name>A0ACB9QFT4_9MYRT</name>
<accession>A0ACB9QFT4</accession>
<proteinExistence type="predicted"/>
<protein>
    <submittedName>
        <fullName evidence="1">Uncharacterized protein</fullName>
    </submittedName>
</protein>
<dbReference type="Proteomes" id="UP001057402">
    <property type="component" value="Chromosome 6"/>
</dbReference>
<comment type="caution">
    <text evidence="1">The sequence shown here is derived from an EMBL/GenBank/DDBJ whole genome shotgun (WGS) entry which is preliminary data.</text>
</comment>
<reference evidence="2" key="1">
    <citation type="journal article" date="2023" name="Front. Plant Sci.">
        <title>Chromosomal-level genome assembly of Melastoma candidum provides insights into trichome evolution.</title>
        <authorList>
            <person name="Zhong Y."/>
            <person name="Wu W."/>
            <person name="Sun C."/>
            <person name="Zou P."/>
            <person name="Liu Y."/>
            <person name="Dai S."/>
            <person name="Zhou R."/>
        </authorList>
    </citation>
    <scope>NUCLEOTIDE SEQUENCE [LARGE SCALE GENOMIC DNA]</scope>
</reference>
<organism evidence="1 2">
    <name type="scientific">Melastoma candidum</name>
    <dbReference type="NCBI Taxonomy" id="119954"/>
    <lineage>
        <taxon>Eukaryota</taxon>
        <taxon>Viridiplantae</taxon>
        <taxon>Streptophyta</taxon>
        <taxon>Embryophyta</taxon>
        <taxon>Tracheophyta</taxon>
        <taxon>Spermatophyta</taxon>
        <taxon>Magnoliopsida</taxon>
        <taxon>eudicotyledons</taxon>
        <taxon>Gunneridae</taxon>
        <taxon>Pentapetalae</taxon>
        <taxon>rosids</taxon>
        <taxon>malvids</taxon>
        <taxon>Myrtales</taxon>
        <taxon>Melastomataceae</taxon>
        <taxon>Melastomatoideae</taxon>
        <taxon>Melastomateae</taxon>
        <taxon>Melastoma</taxon>
    </lineage>
</organism>
<gene>
    <name evidence="1" type="ORF">MLD38_021328</name>
</gene>
<sequence length="249" mass="28149">MANRFCRGIGHMVTECPNRQVITIMENPGEEETKEPPGEPIRDVEEEYVDEPDEGELLVIRKSLNANVVAEEVDPREKIFQTRCAVQGKVYQVIIDSGSCTNVASTIMVEKLRLPTNPHPRPYKLQRLSKESIVRATKQILVSLSIGKNYQDIVTCDVVPMDACHLLLGRPWLFDRHVTNDGFKNTYSIILDQKKITLLPLSTTTAIPSSEQESSSTRIELTEAIHGERRIYMLMLFEEGEEHATTISP</sequence>
<dbReference type="EMBL" id="CM042885">
    <property type="protein sequence ID" value="KAI4365335.1"/>
    <property type="molecule type" value="Genomic_DNA"/>
</dbReference>
<keyword evidence="2" id="KW-1185">Reference proteome</keyword>